<protein>
    <submittedName>
        <fullName evidence="1">Uncharacterized protein</fullName>
    </submittedName>
</protein>
<organism evidence="1 2">
    <name type="scientific">Acanthoscelides obtectus</name>
    <name type="common">Bean weevil</name>
    <name type="synonym">Bruchus obtectus</name>
    <dbReference type="NCBI Taxonomy" id="200917"/>
    <lineage>
        <taxon>Eukaryota</taxon>
        <taxon>Metazoa</taxon>
        <taxon>Ecdysozoa</taxon>
        <taxon>Arthropoda</taxon>
        <taxon>Hexapoda</taxon>
        <taxon>Insecta</taxon>
        <taxon>Pterygota</taxon>
        <taxon>Neoptera</taxon>
        <taxon>Endopterygota</taxon>
        <taxon>Coleoptera</taxon>
        <taxon>Polyphaga</taxon>
        <taxon>Cucujiformia</taxon>
        <taxon>Chrysomeloidea</taxon>
        <taxon>Chrysomelidae</taxon>
        <taxon>Bruchinae</taxon>
        <taxon>Bruchini</taxon>
        <taxon>Acanthoscelides</taxon>
    </lineage>
</organism>
<accession>A0A9P0KFD1</accession>
<keyword evidence="2" id="KW-1185">Reference proteome</keyword>
<dbReference type="AlphaFoldDB" id="A0A9P0KFD1"/>
<name>A0A9P0KFD1_ACAOB</name>
<reference evidence="1" key="1">
    <citation type="submission" date="2022-03" db="EMBL/GenBank/DDBJ databases">
        <authorList>
            <person name="Sayadi A."/>
        </authorList>
    </citation>
    <scope>NUCLEOTIDE SEQUENCE</scope>
</reference>
<dbReference type="Proteomes" id="UP001152888">
    <property type="component" value="Unassembled WGS sequence"/>
</dbReference>
<comment type="caution">
    <text evidence="1">The sequence shown here is derived from an EMBL/GenBank/DDBJ whole genome shotgun (WGS) entry which is preliminary data.</text>
</comment>
<gene>
    <name evidence="1" type="ORF">ACAOBT_LOCUS10174</name>
</gene>
<sequence>MLKKRLKVKSSFKQRNYKNDNINLVPVSDHSGFSSSTKPAVFDEEIIAFLNFWV</sequence>
<proteinExistence type="predicted"/>
<evidence type="ECO:0000313" key="1">
    <source>
        <dbReference type="EMBL" id="CAH1972746.1"/>
    </source>
</evidence>
<evidence type="ECO:0000313" key="2">
    <source>
        <dbReference type="Proteomes" id="UP001152888"/>
    </source>
</evidence>
<dbReference type="EMBL" id="CAKOFQ010006802">
    <property type="protein sequence ID" value="CAH1972746.1"/>
    <property type="molecule type" value="Genomic_DNA"/>
</dbReference>